<dbReference type="Proteomes" id="UP000683360">
    <property type="component" value="Unassembled WGS sequence"/>
</dbReference>
<feature type="region of interest" description="Disordered" evidence="2">
    <location>
        <begin position="227"/>
        <end position="341"/>
    </location>
</feature>
<feature type="compositionally biased region" description="Low complexity" evidence="2">
    <location>
        <begin position="430"/>
        <end position="442"/>
    </location>
</feature>
<comment type="caution">
    <text evidence="4">The sequence shown here is derived from an EMBL/GenBank/DDBJ whole genome shotgun (WGS) entry which is preliminary data.</text>
</comment>
<dbReference type="AlphaFoldDB" id="A0A8S3RX74"/>
<dbReference type="PANTHER" id="PTHR22741:SF10">
    <property type="entry name" value="COILED-COIL DOMAIN-CONTAINING PROTEIN CG32809"/>
    <property type="match status" value="1"/>
</dbReference>
<feature type="compositionally biased region" description="Polar residues" evidence="2">
    <location>
        <begin position="821"/>
        <end position="835"/>
    </location>
</feature>
<feature type="domain" description="Actin interacting protein 3-like C-terminal" evidence="3">
    <location>
        <begin position="82"/>
        <end position="161"/>
    </location>
</feature>
<feature type="compositionally biased region" description="Basic and acidic residues" evidence="2">
    <location>
        <begin position="756"/>
        <end position="765"/>
    </location>
</feature>
<evidence type="ECO:0000313" key="4">
    <source>
        <dbReference type="EMBL" id="CAG2211364.1"/>
    </source>
</evidence>
<feature type="compositionally biased region" description="Basic and acidic residues" evidence="2">
    <location>
        <begin position="966"/>
        <end position="978"/>
    </location>
</feature>
<feature type="compositionally biased region" description="Low complexity" evidence="2">
    <location>
        <begin position="931"/>
        <end position="951"/>
    </location>
</feature>
<evidence type="ECO:0000259" key="3">
    <source>
        <dbReference type="Pfam" id="PF03915"/>
    </source>
</evidence>
<dbReference type="OrthoDB" id="6022652at2759"/>
<evidence type="ECO:0000313" key="5">
    <source>
        <dbReference type="Proteomes" id="UP000683360"/>
    </source>
</evidence>
<gene>
    <name evidence="4" type="ORF">MEDL_25409</name>
</gene>
<feature type="region of interest" description="Disordered" evidence="2">
    <location>
        <begin position="736"/>
        <end position="840"/>
    </location>
</feature>
<feature type="compositionally biased region" description="Polar residues" evidence="2">
    <location>
        <begin position="773"/>
        <end position="812"/>
    </location>
</feature>
<feature type="compositionally biased region" description="Basic residues" evidence="2">
    <location>
        <begin position="9"/>
        <end position="23"/>
    </location>
</feature>
<feature type="compositionally biased region" description="Polar residues" evidence="2">
    <location>
        <begin position="1042"/>
        <end position="1063"/>
    </location>
</feature>
<dbReference type="Pfam" id="PF03915">
    <property type="entry name" value="AIP3"/>
    <property type="match status" value="2"/>
</dbReference>
<feature type="compositionally biased region" description="Basic and acidic residues" evidence="2">
    <location>
        <begin position="162"/>
        <end position="179"/>
    </location>
</feature>
<dbReference type="InterPro" id="IPR022782">
    <property type="entry name" value="AIP3-like_C"/>
</dbReference>
<reference evidence="4" key="1">
    <citation type="submission" date="2021-03" db="EMBL/GenBank/DDBJ databases">
        <authorList>
            <person name="Bekaert M."/>
        </authorList>
    </citation>
    <scope>NUCLEOTIDE SEQUENCE</scope>
</reference>
<feature type="compositionally biased region" description="Low complexity" evidence="2">
    <location>
        <begin position="1190"/>
        <end position="1204"/>
    </location>
</feature>
<feature type="compositionally biased region" description="Polar residues" evidence="2">
    <location>
        <begin position="1146"/>
        <end position="1160"/>
    </location>
</feature>
<feature type="compositionally biased region" description="Basic and acidic residues" evidence="2">
    <location>
        <begin position="871"/>
        <end position="885"/>
    </location>
</feature>
<proteinExistence type="predicted"/>
<dbReference type="Gene3D" id="1.20.58.1540">
    <property type="entry name" value="Actin interacting protein 3, C-terminal domain"/>
    <property type="match status" value="1"/>
</dbReference>
<feature type="region of interest" description="Disordered" evidence="2">
    <location>
        <begin position="1"/>
        <end position="23"/>
    </location>
</feature>
<keyword evidence="5" id="KW-1185">Reference proteome</keyword>
<accession>A0A8S3RX74</accession>
<dbReference type="InterPro" id="IPR051825">
    <property type="entry name" value="SRCIN1"/>
</dbReference>
<feature type="domain" description="Actin interacting protein 3-like C-terminal" evidence="3">
    <location>
        <begin position="475"/>
        <end position="716"/>
    </location>
</feature>
<name>A0A8S3RX74_MYTED</name>
<dbReference type="EMBL" id="CAJPWZ010001259">
    <property type="protein sequence ID" value="CAG2211364.1"/>
    <property type="molecule type" value="Genomic_DNA"/>
</dbReference>
<feature type="region of interest" description="Disordered" evidence="2">
    <location>
        <begin position="916"/>
        <end position="1254"/>
    </location>
</feature>
<evidence type="ECO:0000256" key="1">
    <source>
        <dbReference type="ARBA" id="ARBA00023054"/>
    </source>
</evidence>
<feature type="compositionally biased region" description="Basic and acidic residues" evidence="2">
    <location>
        <begin position="251"/>
        <end position="266"/>
    </location>
</feature>
<feature type="compositionally biased region" description="Basic and acidic residues" evidence="2">
    <location>
        <begin position="1168"/>
        <end position="1187"/>
    </location>
</feature>
<feature type="region of interest" description="Disordered" evidence="2">
    <location>
        <begin position="860"/>
        <end position="896"/>
    </location>
</feature>
<protein>
    <submittedName>
        <fullName evidence="4">SRCIN1</fullName>
    </submittedName>
</protein>
<feature type="compositionally biased region" description="Polar residues" evidence="2">
    <location>
        <begin position="1114"/>
        <end position="1128"/>
    </location>
</feature>
<keyword evidence="1" id="KW-0175">Coiled coil</keyword>
<feature type="compositionally biased region" description="Basic and acidic residues" evidence="2">
    <location>
        <begin position="1239"/>
        <end position="1254"/>
    </location>
</feature>
<feature type="compositionally biased region" description="Polar residues" evidence="2">
    <location>
        <begin position="980"/>
        <end position="997"/>
    </location>
</feature>
<dbReference type="GO" id="GO:0005737">
    <property type="term" value="C:cytoplasm"/>
    <property type="evidence" value="ECO:0007669"/>
    <property type="project" value="TreeGrafter"/>
</dbReference>
<feature type="region of interest" description="Disordered" evidence="2">
    <location>
        <begin position="429"/>
        <end position="478"/>
    </location>
</feature>
<feature type="compositionally biased region" description="Polar residues" evidence="2">
    <location>
        <begin position="916"/>
        <end position="925"/>
    </location>
</feature>
<dbReference type="PANTHER" id="PTHR22741">
    <property type="entry name" value="P140CAP/SNIP-RELATED"/>
    <property type="match status" value="1"/>
</dbReference>
<organism evidence="4 5">
    <name type="scientific">Mytilus edulis</name>
    <name type="common">Blue mussel</name>
    <dbReference type="NCBI Taxonomy" id="6550"/>
    <lineage>
        <taxon>Eukaryota</taxon>
        <taxon>Metazoa</taxon>
        <taxon>Spiralia</taxon>
        <taxon>Lophotrochozoa</taxon>
        <taxon>Mollusca</taxon>
        <taxon>Bivalvia</taxon>
        <taxon>Autobranchia</taxon>
        <taxon>Pteriomorphia</taxon>
        <taxon>Mytilida</taxon>
        <taxon>Mytiloidea</taxon>
        <taxon>Mytilidae</taxon>
        <taxon>Mytilinae</taxon>
        <taxon>Mytilus</taxon>
    </lineage>
</organism>
<feature type="compositionally biased region" description="Basic and acidic residues" evidence="2">
    <location>
        <begin position="736"/>
        <end position="748"/>
    </location>
</feature>
<feature type="region of interest" description="Disordered" evidence="2">
    <location>
        <begin position="158"/>
        <end position="186"/>
    </location>
</feature>
<feature type="compositionally biased region" description="Basic and acidic residues" evidence="2">
    <location>
        <begin position="458"/>
        <end position="469"/>
    </location>
</feature>
<sequence length="1254" mass="137901">MNPTEQVIWRHHNNKARRPRDPHRRATVVTYNPANVRDYEDFETMSNVEGPVSFQRGSFMRNSLPIVRSPPNTYDRAMGMVFLVYQDETKKSDLPNEITHLDTVRALFVRSFQEKLNMEYLSSPRRKIYILDPRTSIYYQLEDLRDIKDRTVLKLLESDSDNPQKVREVPPEKRGKRSDQGIYETPATAITDQVRKAQTLPASMSHSYPVYRDPIYASDYDIYRSPTPDLTRSAPSHHPPVNYAHNALYDSPDRIRGDRSTPDRHNLGPIPENIQMQNGYVPVPQTYQDHDGRGRPTYRQQGPQRGPEQHYRSVSPPVQRSQLPPGDPLRRTMSPTPGSGMQIYDYLHGPGGAGAPGAPPQTYIAKGVRANTMVSPLRASGPPPDTKNKYRYLAITPSPTTDPETRVRMEKMEVQLANLTAWVQTAVVTGSSRESSIRSGASTTPSDLGDSKPPSVVGKDDTDNGDKGISDISSQSSHHTIVTQSIKDGILNVARQTSDLKVDLKHLRRIQQLNNESMTDSIQETIKKISKVLTTVPGADDTNDGSKVLRELGDLESSVEEMREDVISRQCRVNLADVEGMALVLSHVTKHLGELRCRFPGLQDHMKKVMSGEMEVVIKEEKFLKDEPDRIEEALKRCKRLTGTLFTLKRLASAQEQRPLHVPSGDRVGGRIATHVDRKELLDNIQAVVPDHQSRLQSIKAADASRERKKKIITQQEALKFGKSLEKATKALKSAAEKEYATKPKSKVDTGCASKGHCEGQDSKPDPSCVIKPQSTSETPLTTKFSVPLTSSTTEKIVLSSSTKGSDGATQRKQIDEKIVRTTSDTKVPPSSLSSTEEENIKRSAAKLSIQKNAARAAFFSSLTTPPTSPSEEKKGVSPDSRDSPTRTTMDYTVRISPCRSTVSGATKYIVKDSTNIKSSSSATRPTAKVSFSSPSSSSSSSDSSPSPNSPILVSARASNIPRFSARPETESREKFTYQKEATVQKPSILKSSGSRSDQNKSKEVTLTGSDKNISFEDKQGENSRSSESILKISDQEKSKEISPSNVQTVTRSQSETVSSPSNKPDVRPKKIPPPPPPRRSSKLVRSGPGLMSPVGQDESKSDIHDSIIVAGNNDGTVKSATTCTSTPKPAIPQKPSRITRDRILSDQSKQTVEKNTNVNGAAIKPKSSVDVKKDSDELGHEDREGSIDSSASSSSSSESQQSVVEKDRSTATTPNGGPSTRKPKPPPPVRKSSLADSFEEKSNSGKTDDGNKS</sequence>
<evidence type="ECO:0000256" key="2">
    <source>
        <dbReference type="SAM" id="MobiDB-lite"/>
    </source>
</evidence>